<gene>
    <name evidence="2" type="ORF">HNQ50_000329</name>
</gene>
<keyword evidence="3" id="KW-1185">Reference proteome</keyword>
<reference evidence="2 3" key="1">
    <citation type="submission" date="2020-08" db="EMBL/GenBank/DDBJ databases">
        <title>Genomic Encyclopedia of Type Strains, Phase IV (KMG-IV): sequencing the most valuable type-strain genomes for metagenomic binning, comparative biology and taxonomic classification.</title>
        <authorList>
            <person name="Goeker M."/>
        </authorList>
    </citation>
    <scope>NUCLEOTIDE SEQUENCE [LARGE SCALE GENOMIC DNA]</scope>
    <source>
        <strain evidence="2 3">DSM 18233</strain>
    </source>
</reference>
<feature type="region of interest" description="Disordered" evidence="1">
    <location>
        <begin position="102"/>
        <end position="196"/>
    </location>
</feature>
<name>A0A840R8E8_9NEIS</name>
<feature type="compositionally biased region" description="Basic and acidic residues" evidence="1">
    <location>
        <begin position="186"/>
        <end position="196"/>
    </location>
</feature>
<protein>
    <submittedName>
        <fullName evidence="2">Uncharacterized protein</fullName>
    </submittedName>
</protein>
<dbReference type="Proteomes" id="UP000543030">
    <property type="component" value="Unassembled WGS sequence"/>
</dbReference>
<comment type="caution">
    <text evidence="2">The sequence shown here is derived from an EMBL/GenBank/DDBJ whole genome shotgun (WGS) entry which is preliminary data.</text>
</comment>
<dbReference type="AlphaFoldDB" id="A0A840R8E8"/>
<evidence type="ECO:0000256" key="1">
    <source>
        <dbReference type="SAM" id="MobiDB-lite"/>
    </source>
</evidence>
<accession>A0A840R8E8</accession>
<evidence type="ECO:0000313" key="2">
    <source>
        <dbReference type="EMBL" id="MBB5189619.1"/>
    </source>
</evidence>
<organism evidence="2 3">
    <name type="scientific">Silvimonas terrae</name>
    <dbReference type="NCBI Taxonomy" id="300266"/>
    <lineage>
        <taxon>Bacteria</taxon>
        <taxon>Pseudomonadati</taxon>
        <taxon>Pseudomonadota</taxon>
        <taxon>Betaproteobacteria</taxon>
        <taxon>Neisseriales</taxon>
        <taxon>Chitinibacteraceae</taxon>
        <taxon>Silvimonas</taxon>
    </lineage>
</organism>
<dbReference type="EMBL" id="JACHHN010000001">
    <property type="protein sequence ID" value="MBB5189619.1"/>
    <property type="molecule type" value="Genomic_DNA"/>
</dbReference>
<evidence type="ECO:0000313" key="3">
    <source>
        <dbReference type="Proteomes" id="UP000543030"/>
    </source>
</evidence>
<sequence>MFRHGKLGPREHRGSPTLCAAPPCPCQPSFGSGCRWTGHLRGQAHSYENVEISGSTNHVGAAPAQAGYDLCRVQPQDRRSGNNALQQEEAIRRTWGIRGFTSMRPVADESGRRKGGIWTGNRPSRPDEEVPVHLEPGSQCGGNDEQDCEREVKPGQFNSSQTLPDTPRTAEMKKAPNQSGLFSIMREGDSNPGDRI</sequence>
<dbReference type="PROSITE" id="PS51257">
    <property type="entry name" value="PROKAR_LIPOPROTEIN"/>
    <property type="match status" value="1"/>
</dbReference>
<proteinExistence type="predicted"/>